<keyword evidence="5" id="KW-1185">Reference proteome</keyword>
<dbReference type="PANTHER" id="PTHR48027">
    <property type="entry name" value="HETEROGENEOUS NUCLEAR RIBONUCLEOPROTEIN 87F-RELATED"/>
    <property type="match status" value="1"/>
</dbReference>
<accession>C4QXZ6</accession>
<organism evidence="4 5">
    <name type="scientific">Komagataella phaffii (strain GS115 / ATCC 20864)</name>
    <name type="common">Yeast</name>
    <name type="synonym">Pichia pastoris</name>
    <dbReference type="NCBI Taxonomy" id="644223"/>
    <lineage>
        <taxon>Eukaryota</taxon>
        <taxon>Fungi</taxon>
        <taxon>Dikarya</taxon>
        <taxon>Ascomycota</taxon>
        <taxon>Saccharomycotina</taxon>
        <taxon>Pichiomycetes</taxon>
        <taxon>Pichiales</taxon>
        <taxon>Pichiaceae</taxon>
        <taxon>Komagataella</taxon>
    </lineage>
</organism>
<dbReference type="Proteomes" id="UP000000314">
    <property type="component" value="Chromosome 1"/>
</dbReference>
<reference evidence="4 5" key="1">
    <citation type="journal article" date="2009" name="Nat. Biotechnol.">
        <title>Genome sequence of the recombinant protein production host Pichia pastoris.</title>
        <authorList>
            <person name="De Schutter K."/>
            <person name="Lin Y.C."/>
            <person name="Tiels P."/>
            <person name="Van Hecke A."/>
            <person name="Glinka S."/>
            <person name="Weber-Lehmann J."/>
            <person name="Rouze P."/>
            <person name="Van de Peer Y."/>
            <person name="Callewaert N."/>
        </authorList>
    </citation>
    <scope>NUCLEOTIDE SEQUENCE [LARGE SCALE GENOMIC DNA]</scope>
    <source>
        <strain evidence="5">GS115 / ATCC 20864</strain>
    </source>
</reference>
<protein>
    <submittedName>
        <fullName evidence="4">Poly(A) binding protein, part of the 3'-end RNA-processing complex</fullName>
    </submittedName>
</protein>
<dbReference type="PROSITE" id="PS50102">
    <property type="entry name" value="RRM"/>
    <property type="match status" value="2"/>
</dbReference>
<gene>
    <name evidence="4" type="ordered locus">PAS_chr1-4_0283</name>
</gene>
<dbReference type="SMART" id="SM00360">
    <property type="entry name" value="RRM"/>
    <property type="match status" value="2"/>
</dbReference>
<evidence type="ECO:0000313" key="4">
    <source>
        <dbReference type="EMBL" id="CAY68119.1"/>
    </source>
</evidence>
<dbReference type="OrthoDB" id="6159137at2759"/>
<dbReference type="STRING" id="644223.C4QXZ6"/>
<dbReference type="GO" id="GO:0003723">
    <property type="term" value="F:RNA binding"/>
    <property type="evidence" value="ECO:0007669"/>
    <property type="project" value="UniProtKB-UniRule"/>
</dbReference>
<evidence type="ECO:0000256" key="1">
    <source>
        <dbReference type="ARBA" id="ARBA00022884"/>
    </source>
</evidence>
<evidence type="ECO:0000313" key="5">
    <source>
        <dbReference type="Proteomes" id="UP000000314"/>
    </source>
</evidence>
<dbReference type="InterPro" id="IPR035979">
    <property type="entry name" value="RBD_domain_sf"/>
</dbReference>
<dbReference type="KEGG" id="ppa:PAS_chr1-4_0283"/>
<dbReference type="SUPFAM" id="SSF54928">
    <property type="entry name" value="RNA-binding domain, RBD"/>
    <property type="match status" value="2"/>
</dbReference>
<dbReference type="Pfam" id="PF00076">
    <property type="entry name" value="RRM_1"/>
    <property type="match status" value="2"/>
</dbReference>
<dbReference type="SMR" id="C4QXZ6"/>
<dbReference type="InterPro" id="IPR052462">
    <property type="entry name" value="SLIRP/GR-RBP-like"/>
</dbReference>
<dbReference type="InParanoid" id="C4QXZ6"/>
<dbReference type="InterPro" id="IPR012677">
    <property type="entry name" value="Nucleotide-bd_a/b_plait_sf"/>
</dbReference>
<keyword evidence="1 2" id="KW-0694">RNA-binding</keyword>
<dbReference type="InterPro" id="IPR000504">
    <property type="entry name" value="RRM_dom"/>
</dbReference>
<dbReference type="eggNOG" id="KOG0123">
    <property type="taxonomic scope" value="Eukaryota"/>
</dbReference>
<dbReference type="RefSeq" id="XP_002490400.1">
    <property type="nucleotide sequence ID" value="XM_002490355.1"/>
</dbReference>
<evidence type="ECO:0000259" key="3">
    <source>
        <dbReference type="PROSITE" id="PS50102"/>
    </source>
</evidence>
<proteinExistence type="predicted"/>
<dbReference type="Gene3D" id="3.30.70.330">
    <property type="match status" value="2"/>
</dbReference>
<dbReference type="AlphaFoldDB" id="C4QXZ6"/>
<dbReference type="HOGENOM" id="CLU_816651_0_0_1"/>
<sequence>MNICDVIFYSDQIDIQELQLKYQNVVIKEDQGFFKISAPGFIDDVYYSLIQDFGIDESTIDIIYHSISHPGNIYFKVSEVTEANPDPASQLEGDSPPEIKKDLPPTEIPKEVYHILFTQFEKYGIIIQSKIVTDYGFVKYKTKTSADQILMHLKGFSTKVNDRVYKVYVNHHISKKARLYTRSNFPPPELPIPGPEFQDCNLYVKNLPPSTTDERLKQIFSQFGKIKSFKVITHEDTGACKGYGFVCFVNPLDASKAMVQLNNAFISPENFTIAVSFAKRNENKYNSKDGKVHHYNQNHYFSTASGSSMPPLTAQTTQTTLAPGGLIDPSLVGMYYYPYY</sequence>
<name>C4QXZ6_KOMPG</name>
<feature type="domain" description="RRM" evidence="3">
    <location>
        <begin position="102"/>
        <end position="172"/>
    </location>
</feature>
<dbReference type="EMBL" id="FN392319">
    <property type="protein sequence ID" value="CAY68119.1"/>
    <property type="molecule type" value="Genomic_DNA"/>
</dbReference>
<dbReference type="GeneID" id="8196954"/>
<evidence type="ECO:0000256" key="2">
    <source>
        <dbReference type="PROSITE-ProRule" id="PRU00176"/>
    </source>
</evidence>
<feature type="domain" description="RRM" evidence="3">
    <location>
        <begin position="200"/>
        <end position="280"/>
    </location>
</feature>
<dbReference type="CDD" id="cd00590">
    <property type="entry name" value="RRM_SF"/>
    <property type="match status" value="1"/>
</dbReference>